<dbReference type="AlphaFoldDB" id="A0A239D3R2"/>
<reference evidence="1 2" key="1">
    <citation type="submission" date="2017-06" db="EMBL/GenBank/DDBJ databases">
        <authorList>
            <person name="Kim H.J."/>
            <person name="Triplett B.A."/>
        </authorList>
    </citation>
    <scope>NUCLEOTIDE SEQUENCE [LARGE SCALE GENOMIC DNA]</scope>
    <source>
        <strain evidence="1 2">DSM 13116</strain>
    </source>
</reference>
<sequence>MTRNVVIAINGGMVGIDFLAGSLRGFFLGVGPNAGLTVREAMPGRLVAGDCNHDWFQAEVDEAEGATPLSVRITTPADAWCNFAPLGLPGYHIDPGKIVVLTYARKEDGCLEMQTQGL</sequence>
<organism evidence="1 2">
    <name type="scientific">Humidesulfovibrio mexicanus</name>
    <dbReference type="NCBI Taxonomy" id="147047"/>
    <lineage>
        <taxon>Bacteria</taxon>
        <taxon>Pseudomonadati</taxon>
        <taxon>Thermodesulfobacteriota</taxon>
        <taxon>Desulfovibrionia</taxon>
        <taxon>Desulfovibrionales</taxon>
        <taxon>Desulfovibrionaceae</taxon>
        <taxon>Humidesulfovibrio</taxon>
    </lineage>
</organism>
<dbReference type="EMBL" id="FZOC01000011">
    <property type="protein sequence ID" value="SNS26501.1"/>
    <property type="molecule type" value="Genomic_DNA"/>
</dbReference>
<evidence type="ECO:0000313" key="2">
    <source>
        <dbReference type="Proteomes" id="UP000198324"/>
    </source>
</evidence>
<proteinExistence type="predicted"/>
<dbReference type="Proteomes" id="UP000198324">
    <property type="component" value="Unassembled WGS sequence"/>
</dbReference>
<gene>
    <name evidence="1" type="ORF">SAMN04488503_0076</name>
</gene>
<dbReference type="RefSeq" id="WP_089275575.1">
    <property type="nucleotide sequence ID" value="NZ_FZOC01000011.1"/>
</dbReference>
<accession>A0A239D3R2</accession>
<protein>
    <submittedName>
        <fullName evidence="1">Uncharacterized protein</fullName>
    </submittedName>
</protein>
<evidence type="ECO:0000313" key="1">
    <source>
        <dbReference type="EMBL" id="SNS26501.1"/>
    </source>
</evidence>
<name>A0A239D3R2_9BACT</name>
<keyword evidence="2" id="KW-1185">Reference proteome</keyword>